<protein>
    <recommendedName>
        <fullName evidence="4">Tyr recombinase domain-containing protein</fullName>
    </recommendedName>
</protein>
<name>A0A099KJ35_COLPS</name>
<reference evidence="2 3" key="1">
    <citation type="submission" date="2014-08" db="EMBL/GenBank/DDBJ databases">
        <title>Genomic and Phenotypic Diversity of Colwellia psychrerythraea strains from Disparate Marine Basins.</title>
        <authorList>
            <person name="Techtmann S.M."/>
            <person name="Stelling S.C."/>
            <person name="Utturkar S.M."/>
            <person name="Alshibli N."/>
            <person name="Harris A."/>
            <person name="Brown S.D."/>
            <person name="Hazen T.C."/>
        </authorList>
    </citation>
    <scope>NUCLEOTIDE SEQUENCE [LARGE SCALE GENOMIC DNA]</scope>
    <source>
        <strain evidence="2 3">ND2E</strain>
    </source>
</reference>
<dbReference type="OrthoDB" id="8914001at2"/>
<dbReference type="Gene3D" id="1.10.443.10">
    <property type="entry name" value="Intergrase catalytic core"/>
    <property type="match status" value="1"/>
</dbReference>
<gene>
    <name evidence="2" type="ORF">ND2E_0092</name>
</gene>
<dbReference type="GO" id="GO:0015074">
    <property type="term" value="P:DNA integration"/>
    <property type="evidence" value="ECO:0007669"/>
    <property type="project" value="InterPro"/>
</dbReference>
<evidence type="ECO:0000256" key="1">
    <source>
        <dbReference type="ARBA" id="ARBA00023172"/>
    </source>
</evidence>
<evidence type="ECO:0008006" key="4">
    <source>
        <dbReference type="Google" id="ProtNLM"/>
    </source>
</evidence>
<dbReference type="InterPro" id="IPR013762">
    <property type="entry name" value="Integrase-like_cat_sf"/>
</dbReference>
<dbReference type="SUPFAM" id="SSF56349">
    <property type="entry name" value="DNA breaking-rejoining enzymes"/>
    <property type="match status" value="1"/>
</dbReference>
<dbReference type="GO" id="GO:0006310">
    <property type="term" value="P:DNA recombination"/>
    <property type="evidence" value="ECO:0007669"/>
    <property type="project" value="UniProtKB-KW"/>
</dbReference>
<dbReference type="RefSeq" id="WP_033094278.1">
    <property type="nucleotide sequence ID" value="NZ_JQED01000031.1"/>
</dbReference>
<keyword evidence="1" id="KW-0233">DNA recombination</keyword>
<comment type="caution">
    <text evidence="2">The sequence shown here is derived from an EMBL/GenBank/DDBJ whole genome shotgun (WGS) entry which is preliminary data.</text>
</comment>
<dbReference type="InterPro" id="IPR011010">
    <property type="entry name" value="DNA_brk_join_enz"/>
</dbReference>
<dbReference type="EMBL" id="JQED01000031">
    <property type="protein sequence ID" value="KGJ90849.1"/>
    <property type="molecule type" value="Genomic_DNA"/>
</dbReference>
<sequence length="662" mass="76351">MENTGLSPYKEKHAPNVSTTISGVDCYPKPSWMVNKSILDTTWEMRKTGHSLEDNQNHTQCLSFTKEVSHNELLTDKNNQTLLEDIRNSLLYLNTKGKITRAERTSDILIAACHLILHANELQSLKNNKAIKSLTEISFEHVNDYLLSYKVERQDFDKCLNTILKRWNSKGQIDWGFLKKSIKLTTRRFESLKDKLTKYLETHHDGFSSKVGYIKQCPNACIIEFDLDHDLAPKVKTISNEVSKLHALYTARPSQKHKFRHDVQKLFSSGYTIFDDMVEPKKTPLMPVQDALHTLSSALHFVRTYGLSFRTYLSSLCKAEKVLINSNGVKNILDNLREYQRMVFESTPIPDPLSDLNITSWRYESELDLYKNDFSDGITFGIAVRLYIASIWILIASFSTARTTSLLTLRRSCFVQSPIDGLFDLVLRIPKSSERWELEEVHRPIPDLIYDYGLEFAAFVSEIEERRGLVGDDKGSYLFTRTLNARSSTASFYLNETQEHQKAFGRDALDDCLDTFFDWIESPLTNGKRWYARTHQFRRFFAVLYFNFTDGEGLDELSWFMGHANLEQTFHYAEIAPTDEWIEEAECTIAKTGAALNKHINADDAIRAIIDKARKTSKVSTVIEPLVQKLISEHKEKTKQEVHFCRIEGKDVFFYFTENKGS</sequence>
<accession>A0A099KJ35</accession>
<dbReference type="PATRIC" id="fig|28229.4.peg.2590"/>
<dbReference type="AlphaFoldDB" id="A0A099KJ35"/>
<dbReference type="GO" id="GO:0003677">
    <property type="term" value="F:DNA binding"/>
    <property type="evidence" value="ECO:0007669"/>
    <property type="project" value="InterPro"/>
</dbReference>
<evidence type="ECO:0000313" key="3">
    <source>
        <dbReference type="Proteomes" id="UP000029843"/>
    </source>
</evidence>
<evidence type="ECO:0000313" key="2">
    <source>
        <dbReference type="EMBL" id="KGJ90849.1"/>
    </source>
</evidence>
<proteinExistence type="predicted"/>
<dbReference type="Proteomes" id="UP000029843">
    <property type="component" value="Unassembled WGS sequence"/>
</dbReference>
<organism evidence="2 3">
    <name type="scientific">Colwellia psychrerythraea</name>
    <name type="common">Vibrio psychroerythus</name>
    <dbReference type="NCBI Taxonomy" id="28229"/>
    <lineage>
        <taxon>Bacteria</taxon>
        <taxon>Pseudomonadati</taxon>
        <taxon>Pseudomonadota</taxon>
        <taxon>Gammaproteobacteria</taxon>
        <taxon>Alteromonadales</taxon>
        <taxon>Colwelliaceae</taxon>
        <taxon>Colwellia</taxon>
    </lineage>
</organism>